<accession>A0ABU9Q8F4</accession>
<evidence type="ECO:0000313" key="2">
    <source>
        <dbReference type="Proteomes" id="UP001494588"/>
    </source>
</evidence>
<evidence type="ECO:0000313" key="1">
    <source>
        <dbReference type="EMBL" id="MEM5285669.1"/>
    </source>
</evidence>
<name>A0ABU9Q8F4_9BURK</name>
<dbReference type="Proteomes" id="UP001494588">
    <property type="component" value="Unassembled WGS sequence"/>
</dbReference>
<protein>
    <submittedName>
        <fullName evidence="1">Uncharacterized protein</fullName>
    </submittedName>
</protein>
<dbReference type="RefSeq" id="WP_201649968.1">
    <property type="nucleotide sequence ID" value="NZ_CAJHCS010000006.1"/>
</dbReference>
<sequence>MITRRTVVTRLMALGLFYPLVACGDQKRGIFMNSKVVLNVVLFSYLDRPIFDVLLNGADIGAAGAYGGGRGVIAGMTVSLGSQTLTWRLDGPEGTSGNGDTVTATNALSLSSEQIPSRGMSYLGVHVYPDSTAELIVSPHFSEPSPRGELIYKERHLYGR</sequence>
<dbReference type="EMBL" id="JAZHGC010000005">
    <property type="protein sequence ID" value="MEM5285669.1"/>
    <property type="molecule type" value="Genomic_DNA"/>
</dbReference>
<reference evidence="1 2" key="1">
    <citation type="submission" date="2024-01" db="EMBL/GenBank/DDBJ databases">
        <title>The diversity of rhizobia nodulating Mimosa spp. in eleven states of Brazil covering several biomes is determined by host plant, location, and edaphic factors.</title>
        <authorList>
            <person name="Rouws L."/>
            <person name="Barauna A."/>
            <person name="Beukes C."/>
            <person name="De Faria S.M."/>
            <person name="Gross E."/>
            <person name="Dos Reis Junior F.B."/>
            <person name="Simon M."/>
            <person name="Maluk M."/>
            <person name="Odee D.W."/>
            <person name="Kenicer G."/>
            <person name="Young J.P.W."/>
            <person name="Reis V.M."/>
            <person name="Zilli J."/>
            <person name="James E.K."/>
        </authorList>
    </citation>
    <scope>NUCLEOTIDE SEQUENCE [LARGE SCALE GENOMIC DNA]</scope>
    <source>
        <strain evidence="1 2">JPY77</strain>
    </source>
</reference>
<organism evidence="1 2">
    <name type="scientific">Paraburkholderia sabiae</name>
    <dbReference type="NCBI Taxonomy" id="273251"/>
    <lineage>
        <taxon>Bacteria</taxon>
        <taxon>Pseudomonadati</taxon>
        <taxon>Pseudomonadota</taxon>
        <taxon>Betaproteobacteria</taxon>
        <taxon>Burkholderiales</taxon>
        <taxon>Burkholderiaceae</taxon>
        <taxon>Paraburkholderia</taxon>
    </lineage>
</organism>
<comment type="caution">
    <text evidence="1">The sequence shown here is derived from an EMBL/GenBank/DDBJ whole genome shotgun (WGS) entry which is preliminary data.</text>
</comment>
<gene>
    <name evidence="1" type="ORF">V4C55_08110</name>
</gene>
<proteinExistence type="predicted"/>
<keyword evidence="2" id="KW-1185">Reference proteome</keyword>